<evidence type="ECO:0000256" key="1">
    <source>
        <dbReference type="SAM" id="MobiDB-lite"/>
    </source>
</evidence>
<protein>
    <recommendedName>
        <fullName evidence="4">Transcriptional regulator</fullName>
    </recommendedName>
</protein>
<sequence length="445" mass="46573">MPGSPSSIAARGALRAAAAVTVRRLVPGHGVPQAHHLALLAESELIPAPAQWTDASIGVLAAQIAARSRQNVPAGRGGLESYFDGTRLRRPASLSPGMRSTLYAVAAEYSCARGDVASAADFAEEAALFAQTPAQTYHALSTSAAAAAMNGEIRAAADDVRAASAIFRAEHWPLSEYAFAHFLAEFIVLCAQLETAAMRDLISQMRACEARDASWTFALGVCDVTARMLEHDHAGALAESSALLHGAQSQAGHRLNRLSLLCRRSDVLVARAEAEEALSLLDISASPEGHAVCVPGHRATALLSLGRENEVLSATDACVADEAGHGLRTLVFVLVRRALAFARLGNAREAFRGMEAALLVIDRTGDFAMPFLLLPCDEVRSLVQAVAARRPELEAAVTRVLAALFVVAVDSGAGARPVDDGSARRGPSASLGEEAPLSALGRAQS</sequence>
<dbReference type="RefSeq" id="WP_316003932.1">
    <property type="nucleotide sequence ID" value="NZ_JAWDIT010000002.1"/>
</dbReference>
<evidence type="ECO:0008006" key="4">
    <source>
        <dbReference type="Google" id="ProtNLM"/>
    </source>
</evidence>
<accession>A0ABU3SKK2</accession>
<feature type="region of interest" description="Disordered" evidence="1">
    <location>
        <begin position="414"/>
        <end position="445"/>
    </location>
</feature>
<comment type="caution">
    <text evidence="2">The sequence shown here is derived from an EMBL/GenBank/DDBJ whole genome shotgun (WGS) entry which is preliminary data.</text>
</comment>
<dbReference type="EMBL" id="JAWDIT010000002">
    <property type="protein sequence ID" value="MDU0345337.1"/>
    <property type="molecule type" value="Genomic_DNA"/>
</dbReference>
<dbReference type="Proteomes" id="UP001261125">
    <property type="component" value="Unassembled WGS sequence"/>
</dbReference>
<evidence type="ECO:0000313" key="2">
    <source>
        <dbReference type="EMBL" id="MDU0345337.1"/>
    </source>
</evidence>
<name>A0ABU3SKK2_9MICO</name>
<proteinExistence type="predicted"/>
<reference evidence="2 3" key="1">
    <citation type="submission" date="2023-09" db="EMBL/GenBank/DDBJ databases">
        <title>Microbacterium fusihabitans sp. nov., Microbacterium phycihabitans sp. nov., and Microbacterium cervinum sp. nov., isolated from dried seaweeds of beach.</title>
        <authorList>
            <person name="Lee S.D."/>
        </authorList>
    </citation>
    <scope>NUCLEOTIDE SEQUENCE [LARGE SCALE GENOMIC DNA]</scope>
    <source>
        <strain evidence="2 3">KSW2-29</strain>
    </source>
</reference>
<organism evidence="2 3">
    <name type="scientific">Microbacterium phycohabitans</name>
    <dbReference type="NCBI Taxonomy" id="3075993"/>
    <lineage>
        <taxon>Bacteria</taxon>
        <taxon>Bacillati</taxon>
        <taxon>Actinomycetota</taxon>
        <taxon>Actinomycetes</taxon>
        <taxon>Micrococcales</taxon>
        <taxon>Microbacteriaceae</taxon>
        <taxon>Microbacterium</taxon>
    </lineage>
</organism>
<keyword evidence="3" id="KW-1185">Reference proteome</keyword>
<evidence type="ECO:0000313" key="3">
    <source>
        <dbReference type="Proteomes" id="UP001261125"/>
    </source>
</evidence>
<gene>
    <name evidence="2" type="ORF">RWH44_06430</name>
</gene>